<sequence length="510" mass="56451">MTLELNLIEIAEPELLFGYGQSMEHPKDGLLLYGPKESPQAGSKLRIGVVSTKEGLRRYSACVARLAKPIAPALADNPNHTMFPGFQALFGVEWPTQPATWLEIDAAALANAIRISDRHQAIHKAVSLYSDAIANHLRDGSESTIDLWMAVVPEDVHKYCRPQSKVEASQKQRSGVLMDKAAATRLLKAPGLFEEDNASAEIYLYELDFHNQLKARLLEHKAAVQVVRETTLAPEEFVRENGMPGRGLQDPATLAWNLATTCFFKSGGKPWQLAASRPGVCYVGIVFKKDSSSAEPGNACCGAQMFLDSGDGVVFRGAVGPWLTSTKDDFHLPKEKAKSLMAMVVDSYRKNHRGEAPKELFIHGKTRFSAEEWEGFKETVPPETNVVCVRIRQDAGLKLYRHGTINIARGVGWVRSRWMAYLWTKGFVPRLQTYAGREVPNPLSIEICRGVADIKQVMADVLALTKLNYNACIFGDGVPVTLRFADAVGEILTAAPRKNELPPLPFRYYI</sequence>
<evidence type="ECO:0000313" key="2">
    <source>
        <dbReference type="Proteomes" id="UP001265550"/>
    </source>
</evidence>
<dbReference type="SUPFAM" id="SSF53098">
    <property type="entry name" value="Ribonuclease H-like"/>
    <property type="match status" value="1"/>
</dbReference>
<dbReference type="RefSeq" id="WP_204735898.1">
    <property type="nucleotide sequence ID" value="NZ_JAVDWE010000029.1"/>
</dbReference>
<name>A0ABU1VJ99_9BURK</name>
<organism evidence="1 2">
    <name type="scientific">Hydrogenophaga laconesensis</name>
    <dbReference type="NCBI Taxonomy" id="1805971"/>
    <lineage>
        <taxon>Bacteria</taxon>
        <taxon>Pseudomonadati</taxon>
        <taxon>Pseudomonadota</taxon>
        <taxon>Betaproteobacteria</taxon>
        <taxon>Burkholderiales</taxon>
        <taxon>Comamonadaceae</taxon>
        <taxon>Hydrogenophaga</taxon>
    </lineage>
</organism>
<dbReference type="EMBL" id="JAVDWE010000029">
    <property type="protein sequence ID" value="MDR7097507.1"/>
    <property type="molecule type" value="Genomic_DNA"/>
</dbReference>
<dbReference type="Gene3D" id="3.30.420.10">
    <property type="entry name" value="Ribonuclease H-like superfamily/Ribonuclease H"/>
    <property type="match status" value="1"/>
</dbReference>
<accession>A0ABU1VJ99</accession>
<evidence type="ECO:0008006" key="3">
    <source>
        <dbReference type="Google" id="ProtNLM"/>
    </source>
</evidence>
<dbReference type="Proteomes" id="UP001265550">
    <property type="component" value="Unassembled WGS sequence"/>
</dbReference>
<dbReference type="InterPro" id="IPR036397">
    <property type="entry name" value="RNaseH_sf"/>
</dbReference>
<evidence type="ECO:0000313" key="1">
    <source>
        <dbReference type="EMBL" id="MDR7097507.1"/>
    </source>
</evidence>
<dbReference type="CDD" id="cd04659">
    <property type="entry name" value="Piwi_piwi-like_ProArk"/>
    <property type="match status" value="1"/>
</dbReference>
<reference evidence="1 2" key="1">
    <citation type="submission" date="2023-07" db="EMBL/GenBank/DDBJ databases">
        <title>Sorghum-associated microbial communities from plants grown in Nebraska, USA.</title>
        <authorList>
            <person name="Schachtman D."/>
        </authorList>
    </citation>
    <scope>NUCLEOTIDE SEQUENCE [LARGE SCALE GENOMIC DNA]</scope>
    <source>
        <strain evidence="1 2">BE240</strain>
    </source>
</reference>
<proteinExistence type="predicted"/>
<comment type="caution">
    <text evidence="1">The sequence shown here is derived from an EMBL/GenBank/DDBJ whole genome shotgun (WGS) entry which is preliminary data.</text>
</comment>
<dbReference type="InterPro" id="IPR012337">
    <property type="entry name" value="RNaseH-like_sf"/>
</dbReference>
<gene>
    <name evidence="1" type="ORF">J2X09_005283</name>
</gene>
<keyword evidence="2" id="KW-1185">Reference proteome</keyword>
<protein>
    <recommendedName>
        <fullName evidence="3">Piwi domain-containing protein</fullName>
    </recommendedName>
</protein>